<comment type="pathway">
    <text evidence="2">Cell wall biogenesis; lipoteichoic acid biosynthesis.</text>
</comment>
<feature type="transmembrane region" description="Helical" evidence="12">
    <location>
        <begin position="131"/>
        <end position="147"/>
    </location>
</feature>
<dbReference type="PIRSF" id="PIRSF005091">
    <property type="entry name" value="Mmb_sulf_HI1246"/>
    <property type="match status" value="1"/>
</dbReference>
<dbReference type="InterPro" id="IPR000917">
    <property type="entry name" value="Sulfatase_N"/>
</dbReference>
<feature type="transmembrane region" description="Helical" evidence="12">
    <location>
        <begin position="167"/>
        <end position="187"/>
    </location>
</feature>
<sequence>MNKVITKIRSGIGGYLKDNILFLTFVFASVLNGFLLRAFTVKFNYSQIKPLMADIAVILLLALISYVFKKPRKQFVYLLVLTIIFSILCTANSIYYTNYKSFISVSLISTASQLGGVMDAVTENIMEPKDLIFLWDIPVIIVVYILLKRRTRDYITEVKEKRKRRGYALGTFCVSIGLAGIFCSTLTGTDYSRLAKQWNREYVLGTFGLYTYQFSDVISCTHAKINMMFGYEESEEVFNKFYDDKSKTEETSEKSNKYTNIFKGKNIIVIHAESFQQFCMDTYINGEELTPNMNKLAREGLYFSNFYAQESVGTSSDSEFTFASSLMPASSGTVAINYWDRDYTTTQKMLKKKGYYTFSMHGNNGSYWNRLNLHHSLGYDDFFNYNKDFNIDETIGLGLSDKSFFRQAVPKIDKINKEHDKWYGAFLMLTNHTPFTDIERVSDYEVDFKYKMYNEEDGMYEEKSAPFLEGTKLGSYFKSVHYADQAIGQFMTELDNAGLLDNTVVVIYGDHDAKIKAEEYDRYFNYNPFTDSVLTEDDEGYVPVDDFYYNLNRKVPFIIWSKDGGYEPTEVKQIMGMYDVQPTLGNMFGFSNVYALGHDIFSVADNEENVVIFPNGNFVTDTVYYDSQKNTYFDLTDYKNVATAVSCNQVYKDDPNPVYMDDNQGLFKTTVNETYCQDSCNARINDGVVDEDYISNYSNYAEERINISNAIIYYDMIYKTDHGFSNNNMNSDNSSSGDNSVFAPPENKRTFGRHAA</sequence>
<proteinExistence type="inferred from homology"/>
<evidence type="ECO:0000256" key="5">
    <source>
        <dbReference type="ARBA" id="ARBA00022692"/>
    </source>
</evidence>
<gene>
    <name evidence="14" type="ORF">OCV57_03260</name>
</gene>
<dbReference type="Proteomes" id="UP001208131">
    <property type="component" value="Unassembled WGS sequence"/>
</dbReference>
<evidence type="ECO:0000256" key="8">
    <source>
        <dbReference type="PIRSR" id="PIRSR005091-1"/>
    </source>
</evidence>
<accession>A0AAE3IET1</accession>
<dbReference type="CDD" id="cd16015">
    <property type="entry name" value="LTA_synthase"/>
    <property type="match status" value="1"/>
</dbReference>
<evidence type="ECO:0000256" key="6">
    <source>
        <dbReference type="ARBA" id="ARBA00022989"/>
    </source>
</evidence>
<dbReference type="Gene3D" id="3.40.720.10">
    <property type="entry name" value="Alkaline Phosphatase, subunit A"/>
    <property type="match status" value="1"/>
</dbReference>
<feature type="binding site" evidence="9">
    <location>
        <position position="432"/>
    </location>
    <ligand>
        <name>substrate</name>
    </ligand>
</feature>
<evidence type="ECO:0000256" key="2">
    <source>
        <dbReference type="ARBA" id="ARBA00004936"/>
    </source>
</evidence>
<evidence type="ECO:0000256" key="12">
    <source>
        <dbReference type="SAM" id="Phobius"/>
    </source>
</evidence>
<dbReference type="InterPro" id="IPR050448">
    <property type="entry name" value="OpgB/LTA_synthase_biosynth"/>
</dbReference>
<evidence type="ECO:0000256" key="9">
    <source>
        <dbReference type="PIRSR" id="PIRSR005091-2"/>
    </source>
</evidence>
<evidence type="ECO:0000256" key="1">
    <source>
        <dbReference type="ARBA" id="ARBA00004651"/>
    </source>
</evidence>
<feature type="domain" description="Sulfatase N-terminal" evidence="13">
    <location>
        <begin position="265"/>
        <end position="589"/>
    </location>
</feature>
<evidence type="ECO:0000256" key="7">
    <source>
        <dbReference type="ARBA" id="ARBA00023136"/>
    </source>
</evidence>
<reference evidence="14 15" key="1">
    <citation type="journal article" date="2021" name="ISME Commun">
        <title>Automated analysis of genomic sequences facilitates high-throughput and comprehensive description of bacteria.</title>
        <authorList>
            <person name="Hitch T.C.A."/>
        </authorList>
    </citation>
    <scope>NUCLEOTIDE SEQUENCE [LARGE SCALE GENOMIC DNA]</scope>
    <source>
        <strain evidence="14 15">Sanger_31</strain>
    </source>
</reference>
<dbReference type="EMBL" id="JAOQJZ010000002">
    <property type="protein sequence ID" value="MCU6704948.1"/>
    <property type="molecule type" value="Genomic_DNA"/>
</dbReference>
<evidence type="ECO:0000256" key="11">
    <source>
        <dbReference type="SAM" id="MobiDB-lite"/>
    </source>
</evidence>
<keyword evidence="7 12" id="KW-0472">Membrane</keyword>
<feature type="binding site" evidence="10">
    <location>
        <position position="511"/>
    </location>
    <ligand>
        <name>Mn(2+)</name>
        <dbReference type="ChEBI" id="CHEBI:29035"/>
    </ligand>
</feature>
<feature type="binding site" evidence="10">
    <location>
        <position position="273"/>
    </location>
    <ligand>
        <name>Mn(2+)</name>
        <dbReference type="ChEBI" id="CHEBI:29035"/>
    </ligand>
</feature>
<evidence type="ECO:0000256" key="10">
    <source>
        <dbReference type="PIRSR" id="PIRSR005091-3"/>
    </source>
</evidence>
<dbReference type="PANTHER" id="PTHR47371:SF3">
    <property type="entry name" value="PHOSPHOGLYCEROL TRANSFERASE I"/>
    <property type="match status" value="1"/>
</dbReference>
<feature type="transmembrane region" description="Helical" evidence="12">
    <location>
        <begin position="20"/>
        <end position="39"/>
    </location>
</feature>
<evidence type="ECO:0000256" key="3">
    <source>
        <dbReference type="ARBA" id="ARBA00009983"/>
    </source>
</evidence>
<comment type="similarity">
    <text evidence="3">Belongs to the LTA synthase family.</text>
</comment>
<keyword evidence="9" id="KW-0464">Manganese</keyword>
<feature type="active site" evidence="8">
    <location>
        <position position="315"/>
    </location>
</feature>
<dbReference type="SUPFAM" id="SSF53649">
    <property type="entry name" value="Alkaline phosphatase-like"/>
    <property type="match status" value="1"/>
</dbReference>
<evidence type="ECO:0000313" key="14">
    <source>
        <dbReference type="EMBL" id="MCU6704948.1"/>
    </source>
</evidence>
<dbReference type="AlphaFoldDB" id="A0AAE3IET1"/>
<keyword evidence="6 12" id="KW-1133">Transmembrane helix</keyword>
<comment type="caution">
    <text evidence="14">The sequence shown here is derived from an EMBL/GenBank/DDBJ whole genome shotgun (WGS) entry which is preliminary data.</text>
</comment>
<evidence type="ECO:0000259" key="13">
    <source>
        <dbReference type="Pfam" id="PF00884"/>
    </source>
</evidence>
<evidence type="ECO:0000313" key="15">
    <source>
        <dbReference type="Proteomes" id="UP001208131"/>
    </source>
</evidence>
<dbReference type="PANTHER" id="PTHR47371">
    <property type="entry name" value="LIPOTEICHOIC ACID SYNTHASE"/>
    <property type="match status" value="1"/>
</dbReference>
<feature type="binding site" evidence="10">
    <location>
        <position position="510"/>
    </location>
    <ligand>
        <name>Mn(2+)</name>
        <dbReference type="ChEBI" id="CHEBI:29035"/>
    </ligand>
</feature>
<dbReference type="Gene3D" id="3.30.1120.170">
    <property type="match status" value="1"/>
</dbReference>
<name>A0AAE3IET1_9FIRM</name>
<feature type="compositionally biased region" description="Low complexity" evidence="11">
    <location>
        <begin position="728"/>
        <end position="740"/>
    </location>
</feature>
<protein>
    <submittedName>
        <fullName evidence="14">LTA synthase family protein</fullName>
    </submittedName>
</protein>
<keyword evidence="4" id="KW-1003">Cell membrane</keyword>
<comment type="subcellular location">
    <subcellularLocation>
        <location evidence="1">Cell membrane</location>
        <topology evidence="1">Multi-pass membrane protein</topology>
    </subcellularLocation>
</comment>
<feature type="transmembrane region" description="Helical" evidence="12">
    <location>
        <begin position="75"/>
        <end position="96"/>
    </location>
</feature>
<organism evidence="14 15">
    <name type="scientific">Hominimerdicola aceti</name>
    <dbReference type="NCBI Taxonomy" id="2981726"/>
    <lineage>
        <taxon>Bacteria</taxon>
        <taxon>Bacillati</taxon>
        <taxon>Bacillota</taxon>
        <taxon>Clostridia</taxon>
        <taxon>Eubacteriales</taxon>
        <taxon>Oscillospiraceae</taxon>
        <taxon>Hominimerdicola</taxon>
    </lineage>
</organism>
<dbReference type="RefSeq" id="WP_267300433.1">
    <property type="nucleotide sequence ID" value="NZ_JAOQJZ010000002.1"/>
</dbReference>
<dbReference type="GO" id="GO:0046872">
    <property type="term" value="F:metal ion binding"/>
    <property type="evidence" value="ECO:0007669"/>
    <property type="project" value="UniProtKB-KW"/>
</dbReference>
<keyword evidence="9" id="KW-0479">Metal-binding</keyword>
<keyword evidence="5 12" id="KW-0812">Transmembrane</keyword>
<feature type="region of interest" description="Disordered" evidence="11">
    <location>
        <begin position="728"/>
        <end position="756"/>
    </location>
</feature>
<dbReference type="Pfam" id="PF00884">
    <property type="entry name" value="Sulfatase"/>
    <property type="match status" value="1"/>
</dbReference>
<dbReference type="GO" id="GO:0005886">
    <property type="term" value="C:plasma membrane"/>
    <property type="evidence" value="ECO:0007669"/>
    <property type="project" value="UniProtKB-SubCell"/>
</dbReference>
<evidence type="ECO:0000256" key="4">
    <source>
        <dbReference type="ARBA" id="ARBA00022475"/>
    </source>
</evidence>
<feature type="transmembrane region" description="Helical" evidence="12">
    <location>
        <begin position="51"/>
        <end position="68"/>
    </location>
</feature>
<keyword evidence="15" id="KW-1185">Reference proteome</keyword>
<dbReference type="InterPro" id="IPR017850">
    <property type="entry name" value="Alkaline_phosphatase_core_sf"/>
</dbReference>
<dbReference type="InterPro" id="IPR012160">
    <property type="entry name" value="LtaS-like"/>
</dbReference>